<feature type="non-terminal residue" evidence="1">
    <location>
        <position position="44"/>
    </location>
</feature>
<dbReference type="InterPro" id="IPR036188">
    <property type="entry name" value="FAD/NAD-bd_sf"/>
</dbReference>
<gene>
    <name evidence="1" type="ORF">S06H3_59525</name>
</gene>
<comment type="caution">
    <text evidence="1">The sequence shown here is derived from an EMBL/GenBank/DDBJ whole genome shotgun (WGS) entry which is preliminary data.</text>
</comment>
<dbReference type="AlphaFoldDB" id="X1P129"/>
<sequence length="44" mass="4716">MYDVIVVGAGPIGSFIASRLAELDYRVIALEQKEDIGENVCCTG</sequence>
<protein>
    <recommendedName>
        <fullName evidence="2">FAD-binding domain-containing protein</fullName>
    </recommendedName>
</protein>
<reference evidence="1" key="1">
    <citation type="journal article" date="2014" name="Front. Microbiol.">
        <title>High frequency of phylogenetically diverse reductive dehalogenase-homologous genes in deep subseafloor sedimentary metagenomes.</title>
        <authorList>
            <person name="Kawai M."/>
            <person name="Futagami T."/>
            <person name="Toyoda A."/>
            <person name="Takaki Y."/>
            <person name="Nishi S."/>
            <person name="Hori S."/>
            <person name="Arai W."/>
            <person name="Tsubouchi T."/>
            <person name="Morono Y."/>
            <person name="Uchiyama I."/>
            <person name="Ito T."/>
            <person name="Fujiyama A."/>
            <person name="Inagaki F."/>
            <person name="Takami H."/>
        </authorList>
    </citation>
    <scope>NUCLEOTIDE SEQUENCE</scope>
    <source>
        <strain evidence="1">Expedition CK06-06</strain>
    </source>
</reference>
<proteinExistence type="predicted"/>
<dbReference type="SUPFAM" id="SSF51905">
    <property type="entry name" value="FAD/NAD(P)-binding domain"/>
    <property type="match status" value="1"/>
</dbReference>
<dbReference type="EMBL" id="BARV01038687">
    <property type="protein sequence ID" value="GAI49982.1"/>
    <property type="molecule type" value="Genomic_DNA"/>
</dbReference>
<organism evidence="1">
    <name type="scientific">marine sediment metagenome</name>
    <dbReference type="NCBI Taxonomy" id="412755"/>
    <lineage>
        <taxon>unclassified sequences</taxon>
        <taxon>metagenomes</taxon>
        <taxon>ecological metagenomes</taxon>
    </lineage>
</organism>
<dbReference type="Pfam" id="PF13450">
    <property type="entry name" value="NAD_binding_8"/>
    <property type="match status" value="1"/>
</dbReference>
<accession>X1P129</accession>
<evidence type="ECO:0000313" key="1">
    <source>
        <dbReference type="EMBL" id="GAI49982.1"/>
    </source>
</evidence>
<evidence type="ECO:0008006" key="2">
    <source>
        <dbReference type="Google" id="ProtNLM"/>
    </source>
</evidence>
<name>X1P129_9ZZZZ</name>
<dbReference type="Gene3D" id="3.50.50.60">
    <property type="entry name" value="FAD/NAD(P)-binding domain"/>
    <property type="match status" value="1"/>
</dbReference>